<keyword evidence="3" id="KW-0949">S-adenosyl-L-methionine</keyword>
<dbReference type="CDD" id="cd02440">
    <property type="entry name" value="AdoMet_MTases"/>
    <property type="match status" value="1"/>
</dbReference>
<evidence type="ECO:0000256" key="3">
    <source>
        <dbReference type="PROSITE-ProRule" id="PRU01022"/>
    </source>
</evidence>
<keyword evidence="1 3" id="KW-0808">Transferase</keyword>
<dbReference type="GO" id="GO:0032259">
    <property type="term" value="P:methylation"/>
    <property type="evidence" value="ECO:0007669"/>
    <property type="project" value="UniProtKB-KW"/>
</dbReference>
<dbReference type="PANTHER" id="PTHR44068">
    <property type="entry name" value="ZGC:194242"/>
    <property type="match status" value="1"/>
</dbReference>
<evidence type="ECO:0000259" key="4">
    <source>
        <dbReference type="PROSITE" id="PS51685"/>
    </source>
</evidence>
<name>A0A5M9JBG7_MONFR</name>
<dbReference type="OrthoDB" id="506498at2759"/>
<dbReference type="GO" id="GO:0016126">
    <property type="term" value="P:sterol biosynthetic process"/>
    <property type="evidence" value="ECO:0007669"/>
    <property type="project" value="TreeGrafter"/>
</dbReference>
<evidence type="ECO:0000313" key="5">
    <source>
        <dbReference type="EMBL" id="KAA8566097.1"/>
    </source>
</evidence>
<proteinExistence type="inferred from homology"/>
<evidence type="ECO:0000313" key="6">
    <source>
        <dbReference type="Proteomes" id="UP000322873"/>
    </source>
</evidence>
<dbReference type="VEuPathDB" id="FungiDB:MFRU_039g00390"/>
<dbReference type="AlphaFoldDB" id="A0A5M9JBG7"/>
<evidence type="ECO:0000256" key="2">
    <source>
        <dbReference type="ARBA" id="ARBA00038188"/>
    </source>
</evidence>
<dbReference type="InterPro" id="IPR025714">
    <property type="entry name" value="Methyltranfer_dom"/>
</dbReference>
<protein>
    <recommendedName>
        <fullName evidence="4">SAM-dependent methyltransferase Erg6/SMT-type domain-containing protein</fullName>
    </recommendedName>
</protein>
<dbReference type="InterPro" id="IPR029063">
    <property type="entry name" value="SAM-dependent_MTases_sf"/>
</dbReference>
<dbReference type="Proteomes" id="UP000322873">
    <property type="component" value="Unassembled WGS sequence"/>
</dbReference>
<dbReference type="SUPFAM" id="SSF53335">
    <property type="entry name" value="S-adenosyl-L-methionine-dependent methyltransferases"/>
    <property type="match status" value="1"/>
</dbReference>
<dbReference type="Pfam" id="PF13847">
    <property type="entry name" value="Methyltransf_31"/>
    <property type="match status" value="1"/>
</dbReference>
<dbReference type="InterPro" id="IPR050447">
    <property type="entry name" value="Erg6_SMT_methyltransf"/>
</dbReference>
<keyword evidence="3" id="KW-0489">Methyltransferase</keyword>
<dbReference type="GO" id="GO:0005783">
    <property type="term" value="C:endoplasmic reticulum"/>
    <property type="evidence" value="ECO:0007669"/>
    <property type="project" value="TreeGrafter"/>
</dbReference>
<comment type="similarity">
    <text evidence="2 3">Belongs to the class I-like SAM-binding methyltransferase superfamily. Erg6/SMT family.</text>
</comment>
<accession>A0A5M9JBG7</accession>
<dbReference type="PANTHER" id="PTHR44068:SF1">
    <property type="entry name" value="HYPOTHETICAL LOC100005854"/>
    <property type="match status" value="1"/>
</dbReference>
<gene>
    <name evidence="5" type="ORF">EYC84_008701</name>
</gene>
<dbReference type="EMBL" id="VICG01000012">
    <property type="protein sequence ID" value="KAA8566097.1"/>
    <property type="molecule type" value="Genomic_DNA"/>
</dbReference>
<dbReference type="Gene3D" id="3.40.50.150">
    <property type="entry name" value="Vaccinia Virus protein VP39"/>
    <property type="match status" value="1"/>
</dbReference>
<comment type="caution">
    <text evidence="5">The sequence shown here is derived from an EMBL/GenBank/DDBJ whole genome shotgun (WGS) entry which is preliminary data.</text>
</comment>
<evidence type="ECO:0000256" key="1">
    <source>
        <dbReference type="ARBA" id="ARBA00022679"/>
    </source>
</evidence>
<organism evidence="5 6">
    <name type="scientific">Monilinia fructicola</name>
    <name type="common">Brown rot fungus</name>
    <name type="synonym">Ciboria fructicola</name>
    <dbReference type="NCBI Taxonomy" id="38448"/>
    <lineage>
        <taxon>Eukaryota</taxon>
        <taxon>Fungi</taxon>
        <taxon>Dikarya</taxon>
        <taxon>Ascomycota</taxon>
        <taxon>Pezizomycotina</taxon>
        <taxon>Leotiomycetes</taxon>
        <taxon>Helotiales</taxon>
        <taxon>Sclerotiniaceae</taxon>
        <taxon>Monilinia</taxon>
    </lineage>
</organism>
<feature type="domain" description="SAM-dependent methyltransferase Erg6/SMT-type" evidence="4">
    <location>
        <begin position="1"/>
        <end position="183"/>
    </location>
</feature>
<dbReference type="PROSITE" id="PS51685">
    <property type="entry name" value="SAM_MT_ERG6_SMT"/>
    <property type="match status" value="1"/>
</dbReference>
<dbReference type="GO" id="GO:0003838">
    <property type="term" value="F:sterol 24-C-methyltransferase activity"/>
    <property type="evidence" value="ECO:0007669"/>
    <property type="project" value="TreeGrafter"/>
</dbReference>
<sequence length="183" mass="20489">MSNTLTRREHYLKLWLSINKDHKLLDFGCGNGGPTREIARFLGVNDVGIDLGQYLIQQARNLTAAAKLEVRVSFVAADFLDIRFEDASFDGAYAIEATAYAPDLQAVYAEISRVLRPGARFAVYESVLASKYHDDVSNHRVIRSKYEQVFGAPPLRKVSPAIEEIKAAEFELEVAEDLAERPK</sequence>
<dbReference type="InterPro" id="IPR030384">
    <property type="entry name" value="MeTrfase_SMT"/>
</dbReference>
<reference evidence="5 6" key="1">
    <citation type="submission" date="2019-06" db="EMBL/GenBank/DDBJ databases">
        <title>Genome Sequence of the Brown Rot Fungal Pathogen Monilinia fructicola.</title>
        <authorList>
            <person name="De Miccolis Angelini R.M."/>
            <person name="Landi L."/>
            <person name="Abate D."/>
            <person name="Pollastro S."/>
            <person name="Romanazzi G."/>
            <person name="Faretra F."/>
        </authorList>
    </citation>
    <scope>NUCLEOTIDE SEQUENCE [LARGE SCALE GENOMIC DNA]</scope>
    <source>
        <strain evidence="5 6">Mfrc123</strain>
    </source>
</reference>
<keyword evidence="6" id="KW-1185">Reference proteome</keyword>